<sequence length="184" mass="19883">MSTSPSSKVAGLLMASIVAWALTTLFDIGPIILGAAGERIMGFENLTPMDPVQLRNIVTLYAFFGLPVAVVFVPLVGYPIWKRAERHGQTTLRNALWAGGLVGLILGFALAAYIFIYGLQTMANPNASFDSWTYGYQTMDDGMPTVLGWSFQLMDVVFTGVTGALAGLAAWTVAATMNRRRNPE</sequence>
<evidence type="ECO:0000313" key="2">
    <source>
        <dbReference type="EMBL" id="OYX55593.1"/>
    </source>
</evidence>
<accession>A0A258HGW5</accession>
<comment type="caution">
    <text evidence="2">The sequence shown here is derived from an EMBL/GenBank/DDBJ whole genome shotgun (WGS) entry which is preliminary data.</text>
</comment>
<protein>
    <submittedName>
        <fullName evidence="2">Uncharacterized protein</fullName>
    </submittedName>
</protein>
<dbReference type="EMBL" id="NCEQ01000013">
    <property type="protein sequence ID" value="OYX55593.1"/>
    <property type="molecule type" value="Genomic_DNA"/>
</dbReference>
<keyword evidence="1" id="KW-0472">Membrane</keyword>
<feature type="transmembrane region" description="Helical" evidence="1">
    <location>
        <begin position="57"/>
        <end position="76"/>
    </location>
</feature>
<feature type="transmembrane region" description="Helical" evidence="1">
    <location>
        <begin position="96"/>
        <end position="116"/>
    </location>
</feature>
<dbReference type="Proteomes" id="UP000216147">
    <property type="component" value="Unassembled WGS sequence"/>
</dbReference>
<evidence type="ECO:0000313" key="3">
    <source>
        <dbReference type="Proteomes" id="UP000216147"/>
    </source>
</evidence>
<keyword evidence="1" id="KW-0812">Transmembrane</keyword>
<gene>
    <name evidence="2" type="ORF">B7Y86_13130</name>
</gene>
<dbReference type="AlphaFoldDB" id="A0A258HGW5"/>
<reference evidence="2 3" key="1">
    <citation type="submission" date="2017-03" db="EMBL/GenBank/DDBJ databases">
        <title>Lifting the veil on microbial sulfur biogeochemistry in mining wastewaters.</title>
        <authorList>
            <person name="Kantor R.S."/>
            <person name="Colenbrander Nelson T."/>
            <person name="Marshall S."/>
            <person name="Bennett D."/>
            <person name="Apte S."/>
            <person name="Camacho D."/>
            <person name="Thomas B.C."/>
            <person name="Warren L.A."/>
            <person name="Banfield J.F."/>
        </authorList>
    </citation>
    <scope>NUCLEOTIDE SEQUENCE [LARGE SCALE GENOMIC DNA]</scope>
    <source>
        <strain evidence="2">32-68-21</strain>
    </source>
</reference>
<feature type="transmembrane region" description="Helical" evidence="1">
    <location>
        <begin position="12"/>
        <end position="37"/>
    </location>
</feature>
<keyword evidence="1" id="KW-1133">Transmembrane helix</keyword>
<feature type="transmembrane region" description="Helical" evidence="1">
    <location>
        <begin position="149"/>
        <end position="174"/>
    </location>
</feature>
<name>A0A258HGW5_9CAUL</name>
<proteinExistence type="predicted"/>
<evidence type="ECO:0000256" key="1">
    <source>
        <dbReference type="SAM" id="Phobius"/>
    </source>
</evidence>
<organism evidence="2 3">
    <name type="scientific">Brevundimonas subvibrioides</name>
    <dbReference type="NCBI Taxonomy" id="74313"/>
    <lineage>
        <taxon>Bacteria</taxon>
        <taxon>Pseudomonadati</taxon>
        <taxon>Pseudomonadota</taxon>
        <taxon>Alphaproteobacteria</taxon>
        <taxon>Caulobacterales</taxon>
        <taxon>Caulobacteraceae</taxon>
        <taxon>Brevundimonas</taxon>
    </lineage>
</organism>